<evidence type="ECO:0000259" key="1">
    <source>
        <dbReference type="PROSITE" id="PS51186"/>
    </source>
</evidence>
<evidence type="ECO:0000313" key="3">
    <source>
        <dbReference type="Proteomes" id="UP001596405"/>
    </source>
</evidence>
<reference evidence="3" key="1">
    <citation type="journal article" date="2019" name="Int. J. Syst. Evol. Microbiol.">
        <title>The Global Catalogue of Microorganisms (GCM) 10K type strain sequencing project: providing services to taxonomists for standard genome sequencing and annotation.</title>
        <authorList>
            <consortium name="The Broad Institute Genomics Platform"/>
            <consortium name="The Broad Institute Genome Sequencing Center for Infectious Disease"/>
            <person name="Wu L."/>
            <person name="Ma J."/>
        </authorList>
    </citation>
    <scope>NUCLEOTIDE SEQUENCE [LARGE SCALE GENOMIC DNA]</scope>
    <source>
        <strain evidence="3">CGMCC 4.7393</strain>
    </source>
</reference>
<proteinExistence type="predicted"/>
<protein>
    <submittedName>
        <fullName evidence="2">GNAT family N-acetyltransferase</fullName>
        <ecNumber evidence="2">2.3.1.-</ecNumber>
    </submittedName>
</protein>
<keyword evidence="3" id="KW-1185">Reference proteome</keyword>
<name>A0ABW2DLR9_9BACT</name>
<dbReference type="CDD" id="cd04301">
    <property type="entry name" value="NAT_SF"/>
    <property type="match status" value="1"/>
</dbReference>
<dbReference type="InterPro" id="IPR000182">
    <property type="entry name" value="GNAT_dom"/>
</dbReference>
<dbReference type="GO" id="GO:0016746">
    <property type="term" value="F:acyltransferase activity"/>
    <property type="evidence" value="ECO:0007669"/>
    <property type="project" value="UniProtKB-KW"/>
</dbReference>
<gene>
    <name evidence="2" type="ORF">ACFQHR_10180</name>
</gene>
<organism evidence="2 3">
    <name type="scientific">Rufibacter roseus</name>
    <dbReference type="NCBI Taxonomy" id="1567108"/>
    <lineage>
        <taxon>Bacteria</taxon>
        <taxon>Pseudomonadati</taxon>
        <taxon>Bacteroidota</taxon>
        <taxon>Cytophagia</taxon>
        <taxon>Cytophagales</taxon>
        <taxon>Hymenobacteraceae</taxon>
        <taxon>Rufibacter</taxon>
    </lineage>
</organism>
<keyword evidence="2" id="KW-0012">Acyltransferase</keyword>
<evidence type="ECO:0000313" key="2">
    <source>
        <dbReference type="EMBL" id="MFC6997995.1"/>
    </source>
</evidence>
<dbReference type="InterPro" id="IPR016181">
    <property type="entry name" value="Acyl_CoA_acyltransferase"/>
</dbReference>
<dbReference type="PROSITE" id="PS51186">
    <property type="entry name" value="GNAT"/>
    <property type="match status" value="1"/>
</dbReference>
<dbReference type="EMBL" id="JBHSYQ010000004">
    <property type="protein sequence ID" value="MFC6997995.1"/>
    <property type="molecule type" value="Genomic_DNA"/>
</dbReference>
<dbReference type="EC" id="2.3.1.-" evidence="2"/>
<dbReference type="Gene3D" id="3.40.630.30">
    <property type="match status" value="1"/>
</dbReference>
<comment type="caution">
    <text evidence="2">The sequence shown here is derived from an EMBL/GenBank/DDBJ whole genome shotgun (WGS) entry which is preliminary data.</text>
</comment>
<dbReference type="Proteomes" id="UP001596405">
    <property type="component" value="Unassembled WGS sequence"/>
</dbReference>
<dbReference type="SUPFAM" id="SSF55729">
    <property type="entry name" value="Acyl-CoA N-acyltransferases (Nat)"/>
    <property type="match status" value="1"/>
</dbReference>
<dbReference type="Pfam" id="PF00583">
    <property type="entry name" value="Acetyltransf_1"/>
    <property type="match status" value="1"/>
</dbReference>
<dbReference type="RefSeq" id="WP_074988375.1">
    <property type="nucleotide sequence ID" value="NZ_JBHSYQ010000004.1"/>
</dbReference>
<sequence length="219" mass="24759">MLYSFTTHNTLQPLAPMPGLTISECHDPQLMAMVGETTQEETQQRFANGHKAFVAYWHGEPASFGWMATTKARIGELNHELGLPAQHAYLWNFRTLSRFRGQGIYPHLLQYILSTERAHTECFWIMHAPENKASERGITKAGFKFMGKVSVVNGREVIFYDQNRSVDLTDVLAMLGFTASEEEQATCWNCSSPYIKNKKPQCCCSEAKTECNAHLFQAG</sequence>
<keyword evidence="2" id="KW-0808">Transferase</keyword>
<accession>A0ABW2DLR9</accession>
<feature type="domain" description="N-acetyltransferase" evidence="1">
    <location>
        <begin position="17"/>
        <end position="165"/>
    </location>
</feature>